<evidence type="ECO:0000259" key="1">
    <source>
        <dbReference type="Pfam" id="PF20058"/>
    </source>
</evidence>
<dbReference type="Proteomes" id="UP001296993">
    <property type="component" value="Unassembled WGS sequence"/>
</dbReference>
<evidence type="ECO:0000313" key="2">
    <source>
        <dbReference type="EMBL" id="MBP2386217.1"/>
    </source>
</evidence>
<keyword evidence="3" id="KW-1185">Reference proteome</keyword>
<gene>
    <name evidence="2" type="ORF">JOF47_001728</name>
</gene>
<dbReference type="InterPro" id="IPR045598">
    <property type="entry name" value="DUF6457"/>
</dbReference>
<dbReference type="Pfam" id="PF20058">
    <property type="entry name" value="DUF6457"/>
    <property type="match status" value="1"/>
</dbReference>
<accession>A0ABS4XCL5</accession>
<reference evidence="2 3" key="1">
    <citation type="submission" date="2021-03" db="EMBL/GenBank/DDBJ databases">
        <title>Sequencing the genomes of 1000 actinobacteria strains.</title>
        <authorList>
            <person name="Klenk H.-P."/>
        </authorList>
    </citation>
    <scope>NUCLEOTIDE SEQUENCE [LARGE SCALE GENOMIC DNA]</scope>
    <source>
        <strain evidence="2 3">DSM 15797</strain>
    </source>
</reference>
<sequence length="61" mass="6232">MSPSAGPISAFYVGYAAALAATSGHIDPQKAVRSAVEKALKLCEAGNEQGPDRGGWAETAR</sequence>
<evidence type="ECO:0000313" key="3">
    <source>
        <dbReference type="Proteomes" id="UP001296993"/>
    </source>
</evidence>
<feature type="domain" description="DUF6457" evidence="1">
    <location>
        <begin position="4"/>
        <end position="48"/>
    </location>
</feature>
<dbReference type="EMBL" id="JAGIOF010000001">
    <property type="protein sequence ID" value="MBP2386217.1"/>
    <property type="molecule type" value="Genomic_DNA"/>
</dbReference>
<name>A0ABS4XCL5_9MICC</name>
<protein>
    <recommendedName>
        <fullName evidence="1">DUF6457 domain-containing protein</fullName>
    </recommendedName>
</protein>
<proteinExistence type="predicted"/>
<dbReference type="RefSeq" id="WP_342592740.1">
    <property type="nucleotide sequence ID" value="NZ_BAAAJY010000023.1"/>
</dbReference>
<organism evidence="2 3">
    <name type="scientific">Paeniglutamicibacter kerguelensis</name>
    <dbReference type="NCBI Taxonomy" id="254788"/>
    <lineage>
        <taxon>Bacteria</taxon>
        <taxon>Bacillati</taxon>
        <taxon>Actinomycetota</taxon>
        <taxon>Actinomycetes</taxon>
        <taxon>Micrococcales</taxon>
        <taxon>Micrococcaceae</taxon>
        <taxon>Paeniglutamicibacter</taxon>
    </lineage>
</organism>
<comment type="caution">
    <text evidence="2">The sequence shown here is derived from an EMBL/GenBank/DDBJ whole genome shotgun (WGS) entry which is preliminary data.</text>
</comment>